<dbReference type="AlphaFoldDB" id="A0A8S9HU57"/>
<reference evidence="1" key="1">
    <citation type="submission" date="2019-12" db="EMBL/GenBank/DDBJ databases">
        <title>Genome sequencing and annotation of Brassica cretica.</title>
        <authorList>
            <person name="Studholme D.J."/>
            <person name="Sarris P.F."/>
        </authorList>
    </citation>
    <scope>NUCLEOTIDE SEQUENCE</scope>
    <source>
        <strain evidence="1">PFS-102/07</strain>
        <tissue evidence="1">Leaf</tissue>
    </source>
</reference>
<proteinExistence type="predicted"/>
<accession>A0A8S9HU57</accession>
<name>A0A8S9HU57_BRACR</name>
<evidence type="ECO:0000313" key="1">
    <source>
        <dbReference type="EMBL" id="KAF2560960.1"/>
    </source>
</evidence>
<organism evidence="1">
    <name type="scientific">Brassica cretica</name>
    <name type="common">Mustard</name>
    <dbReference type="NCBI Taxonomy" id="69181"/>
    <lineage>
        <taxon>Eukaryota</taxon>
        <taxon>Viridiplantae</taxon>
        <taxon>Streptophyta</taxon>
        <taxon>Embryophyta</taxon>
        <taxon>Tracheophyta</taxon>
        <taxon>Spermatophyta</taxon>
        <taxon>Magnoliopsida</taxon>
        <taxon>eudicotyledons</taxon>
        <taxon>Gunneridae</taxon>
        <taxon>Pentapetalae</taxon>
        <taxon>rosids</taxon>
        <taxon>malvids</taxon>
        <taxon>Brassicales</taxon>
        <taxon>Brassicaceae</taxon>
        <taxon>Brassiceae</taxon>
        <taxon>Brassica</taxon>
    </lineage>
</organism>
<dbReference type="EMBL" id="QGKY02001250">
    <property type="protein sequence ID" value="KAF2560960.1"/>
    <property type="molecule type" value="Genomic_DNA"/>
</dbReference>
<sequence length="153" mass="17545">MADSKNLKKHYQGWVLYRETVSHLGPKKKFQPTKNPKDELLERWPARGIPAENEQTRYYFPPDPMQDPDLWVPVLGTLRIPSIGFPSIVCYSKRDDEGVMMWNQDLLSSEVYLVGPRVFRLDGFRVVPYTVGIDGGVAYITCLQSTGYDVCLM</sequence>
<comment type="caution">
    <text evidence="1">The sequence shown here is derived from an EMBL/GenBank/DDBJ whole genome shotgun (WGS) entry which is preliminary data.</text>
</comment>
<gene>
    <name evidence="1" type="ORF">F2Q70_00017873</name>
</gene>
<protein>
    <submittedName>
        <fullName evidence="1">Uncharacterized protein</fullName>
    </submittedName>
</protein>